<name>A0A8S0ST64_OLEEU</name>
<dbReference type="Proteomes" id="UP000594638">
    <property type="component" value="Unassembled WGS sequence"/>
</dbReference>
<evidence type="ECO:0000313" key="1">
    <source>
        <dbReference type="EMBL" id="CAA2995813.1"/>
    </source>
</evidence>
<dbReference type="Gramene" id="OE9A060533T1">
    <property type="protein sequence ID" value="OE9A060533C1"/>
    <property type="gene ID" value="OE9A060533"/>
</dbReference>
<reference evidence="1 2" key="1">
    <citation type="submission" date="2019-12" db="EMBL/GenBank/DDBJ databases">
        <authorList>
            <person name="Alioto T."/>
            <person name="Alioto T."/>
            <person name="Gomez Garrido J."/>
        </authorList>
    </citation>
    <scope>NUCLEOTIDE SEQUENCE [LARGE SCALE GENOMIC DNA]</scope>
</reference>
<sequence>MEALIALRLCFLKGSWWNEKNDTIIRKTHYLIHKREFASEVCLFLNTRRYYLQQSLVQNQCLRASFGFF</sequence>
<gene>
    <name evidence="1" type="ORF">OLEA9_A060533</name>
</gene>
<evidence type="ECO:0000313" key="2">
    <source>
        <dbReference type="Proteomes" id="UP000594638"/>
    </source>
</evidence>
<organism evidence="1 2">
    <name type="scientific">Olea europaea subsp. europaea</name>
    <dbReference type="NCBI Taxonomy" id="158383"/>
    <lineage>
        <taxon>Eukaryota</taxon>
        <taxon>Viridiplantae</taxon>
        <taxon>Streptophyta</taxon>
        <taxon>Embryophyta</taxon>
        <taxon>Tracheophyta</taxon>
        <taxon>Spermatophyta</taxon>
        <taxon>Magnoliopsida</taxon>
        <taxon>eudicotyledons</taxon>
        <taxon>Gunneridae</taxon>
        <taxon>Pentapetalae</taxon>
        <taxon>asterids</taxon>
        <taxon>lamiids</taxon>
        <taxon>Lamiales</taxon>
        <taxon>Oleaceae</taxon>
        <taxon>Oleeae</taxon>
        <taxon>Olea</taxon>
    </lineage>
</organism>
<comment type="caution">
    <text evidence="1">The sequence shown here is derived from an EMBL/GenBank/DDBJ whole genome shotgun (WGS) entry which is preliminary data.</text>
</comment>
<proteinExistence type="predicted"/>
<accession>A0A8S0ST64</accession>
<keyword evidence="2" id="KW-1185">Reference proteome</keyword>
<protein>
    <submittedName>
        <fullName evidence="1">Uncharacterized protein</fullName>
    </submittedName>
</protein>
<dbReference type="AlphaFoldDB" id="A0A8S0ST64"/>
<dbReference type="EMBL" id="CACTIH010005509">
    <property type="protein sequence ID" value="CAA2995813.1"/>
    <property type="molecule type" value="Genomic_DNA"/>
</dbReference>